<dbReference type="AlphaFoldDB" id="A0A1I8EQS9"/>
<name>A0A1I8EQS9_WUCBA</name>
<evidence type="ECO:0000313" key="1">
    <source>
        <dbReference type="WBParaSite" id="maker-PairedContig_4123-snap-gene-0.11-mRNA-1"/>
    </source>
</evidence>
<proteinExistence type="predicted"/>
<organism evidence="1">
    <name type="scientific">Wuchereria bancrofti</name>
    <dbReference type="NCBI Taxonomy" id="6293"/>
    <lineage>
        <taxon>Eukaryota</taxon>
        <taxon>Metazoa</taxon>
        <taxon>Ecdysozoa</taxon>
        <taxon>Nematoda</taxon>
        <taxon>Chromadorea</taxon>
        <taxon>Rhabditida</taxon>
        <taxon>Spirurina</taxon>
        <taxon>Spiruromorpha</taxon>
        <taxon>Filarioidea</taxon>
        <taxon>Onchocercidae</taxon>
        <taxon>Wuchereria</taxon>
    </lineage>
</organism>
<dbReference type="WBParaSite" id="maker-PairedContig_4123-snap-gene-0.11-mRNA-1">
    <property type="protein sequence ID" value="maker-PairedContig_4123-snap-gene-0.11-mRNA-1"/>
    <property type="gene ID" value="maker-PairedContig_4123-snap-gene-0.11"/>
</dbReference>
<protein>
    <submittedName>
        <fullName evidence="1">Uncharacterized protein</fullName>
    </submittedName>
</protein>
<sequence length="280" mass="31916">MGMDKLAYARIVMLYCSNLVVMRGKKYEAYYTFVTFLRPFSLEGFGLSHLRKFTYMAQSDHVFERIQEWKTNFEKQGEAKLAEIQQLINVNDVLEAYFQEIDQLPEELRKSNLSEFISSCETADSIVDLTGEPSVSQQTESESRMGQKSNAWANRLRGARKLVPEPSYTLSNMRTPAYRNLKPIVLKTPAGNVRVPGAITPKVQNGDIKFRTLRREEVAFSIAGTPVVAANETESDENVFLVNELLHARDDDLTPQTRNVVQGMKRLIGRIRTSEVPEHF</sequence>
<reference evidence="1" key="1">
    <citation type="submission" date="2016-11" db="UniProtKB">
        <authorList>
            <consortium name="WormBaseParasite"/>
        </authorList>
    </citation>
    <scope>IDENTIFICATION</scope>
    <source>
        <strain evidence="1">pt0022</strain>
    </source>
</reference>
<accession>A0A1I8EQS9</accession>